<feature type="region of interest" description="Disordered" evidence="1">
    <location>
        <begin position="146"/>
        <end position="165"/>
    </location>
</feature>
<sequence>MRPVPAAVRTAAALVLLSLVTAGCSGSTDSVQAKSSPKSTQGADEIAYYRCLADRGIPLDTTDDGVLRVKKGKDNNAAILAAEKKCAGLRPAPTTVPATEEDMARARKLSACLREHGVKGYPDPGPDGDAPLSNEMAYAMKTNPDYREANRVCDPRPEDDSVVGG</sequence>
<reference evidence="3 4" key="1">
    <citation type="submission" date="2019-06" db="EMBL/GenBank/DDBJ databases">
        <title>Sequencing the genomes of 1000 actinobacteria strains.</title>
        <authorList>
            <person name="Klenk H.-P."/>
        </authorList>
    </citation>
    <scope>NUCLEOTIDE SEQUENCE [LARGE SCALE GENOMIC DNA]</scope>
    <source>
        <strain evidence="3 4">DSM 42059</strain>
    </source>
</reference>
<dbReference type="RefSeq" id="WP_145765012.1">
    <property type="nucleotide sequence ID" value="NZ_VIWW01000001.1"/>
</dbReference>
<feature type="compositionally biased region" description="Basic and acidic residues" evidence="1">
    <location>
        <begin position="146"/>
        <end position="159"/>
    </location>
</feature>
<dbReference type="PROSITE" id="PS51257">
    <property type="entry name" value="PROKAR_LIPOPROTEIN"/>
    <property type="match status" value="1"/>
</dbReference>
<evidence type="ECO:0000313" key="4">
    <source>
        <dbReference type="Proteomes" id="UP000318186"/>
    </source>
</evidence>
<evidence type="ECO:0008006" key="5">
    <source>
        <dbReference type="Google" id="ProtNLM"/>
    </source>
</evidence>
<name>A0A561V038_9ACTN</name>
<feature type="signal peptide" evidence="2">
    <location>
        <begin position="1"/>
        <end position="22"/>
    </location>
</feature>
<dbReference type="EMBL" id="VIWW01000001">
    <property type="protein sequence ID" value="TWG04976.1"/>
    <property type="molecule type" value="Genomic_DNA"/>
</dbReference>
<evidence type="ECO:0000256" key="2">
    <source>
        <dbReference type="SAM" id="SignalP"/>
    </source>
</evidence>
<protein>
    <recommendedName>
        <fullName evidence="5">Subtilisin inhibitor-like</fullName>
    </recommendedName>
</protein>
<evidence type="ECO:0000256" key="1">
    <source>
        <dbReference type="SAM" id="MobiDB-lite"/>
    </source>
</evidence>
<dbReference type="OrthoDB" id="7949713at2"/>
<evidence type="ECO:0000313" key="3">
    <source>
        <dbReference type="EMBL" id="TWG04976.1"/>
    </source>
</evidence>
<comment type="caution">
    <text evidence="3">The sequence shown here is derived from an EMBL/GenBank/DDBJ whole genome shotgun (WGS) entry which is preliminary data.</text>
</comment>
<keyword evidence="2" id="KW-0732">Signal</keyword>
<dbReference type="Proteomes" id="UP000318186">
    <property type="component" value="Unassembled WGS sequence"/>
</dbReference>
<gene>
    <name evidence="3" type="ORF">FHX80_113448</name>
</gene>
<accession>A0A561V038</accession>
<organism evidence="3 4">
    <name type="scientific">Streptomyces brevispora</name>
    <dbReference type="NCBI Taxonomy" id="887462"/>
    <lineage>
        <taxon>Bacteria</taxon>
        <taxon>Bacillati</taxon>
        <taxon>Actinomycetota</taxon>
        <taxon>Actinomycetes</taxon>
        <taxon>Kitasatosporales</taxon>
        <taxon>Streptomycetaceae</taxon>
        <taxon>Streptomyces</taxon>
    </lineage>
</organism>
<proteinExistence type="predicted"/>
<dbReference type="AlphaFoldDB" id="A0A561V038"/>
<feature type="chain" id="PRO_5038689581" description="Subtilisin inhibitor-like" evidence="2">
    <location>
        <begin position="23"/>
        <end position="165"/>
    </location>
</feature>